<evidence type="ECO:0000313" key="3">
    <source>
        <dbReference type="Proteomes" id="UP001187192"/>
    </source>
</evidence>
<dbReference type="Gene3D" id="2.40.160.10">
    <property type="entry name" value="Porin"/>
    <property type="match status" value="1"/>
</dbReference>
<sequence length="102" mass="11098">MLLHSDCLLASYVRYLDKEKKISVGVAIPQCLITQESNFVAGGSWAINHLSTVKAPIDLHGKLEALLHHNITEKACLTISGKFDIKYLNKVAGIGLAIALEL</sequence>
<proteinExistence type="inferred from homology"/>
<dbReference type="GO" id="GO:0008308">
    <property type="term" value="F:voltage-gated monoatomic anion channel activity"/>
    <property type="evidence" value="ECO:0007669"/>
    <property type="project" value="InterPro"/>
</dbReference>
<dbReference type="EMBL" id="BTGU01000007">
    <property type="protein sequence ID" value="GMN37894.1"/>
    <property type="molecule type" value="Genomic_DNA"/>
</dbReference>
<reference evidence="2" key="1">
    <citation type="submission" date="2023-07" db="EMBL/GenBank/DDBJ databases">
        <title>draft genome sequence of fig (Ficus carica).</title>
        <authorList>
            <person name="Takahashi T."/>
            <person name="Nishimura K."/>
        </authorList>
    </citation>
    <scope>NUCLEOTIDE SEQUENCE</scope>
</reference>
<dbReference type="AlphaFoldDB" id="A0AA87ZQL5"/>
<organism evidence="2 3">
    <name type="scientific">Ficus carica</name>
    <name type="common">Common fig</name>
    <dbReference type="NCBI Taxonomy" id="3494"/>
    <lineage>
        <taxon>Eukaryota</taxon>
        <taxon>Viridiplantae</taxon>
        <taxon>Streptophyta</taxon>
        <taxon>Embryophyta</taxon>
        <taxon>Tracheophyta</taxon>
        <taxon>Spermatophyta</taxon>
        <taxon>Magnoliopsida</taxon>
        <taxon>eudicotyledons</taxon>
        <taxon>Gunneridae</taxon>
        <taxon>Pentapetalae</taxon>
        <taxon>rosids</taxon>
        <taxon>fabids</taxon>
        <taxon>Rosales</taxon>
        <taxon>Moraceae</taxon>
        <taxon>Ficeae</taxon>
        <taxon>Ficus</taxon>
    </lineage>
</organism>
<evidence type="ECO:0000256" key="1">
    <source>
        <dbReference type="ARBA" id="ARBA00009624"/>
    </source>
</evidence>
<dbReference type="PANTHER" id="PTHR11743:SF23">
    <property type="entry name" value="MITOCHONDRIAL OUTER MEMBRANE PROTEIN PORIN 5-RELATED"/>
    <property type="match status" value="1"/>
</dbReference>
<comment type="caution">
    <text evidence="2">The sequence shown here is derived from an EMBL/GenBank/DDBJ whole genome shotgun (WGS) entry which is preliminary data.</text>
</comment>
<evidence type="ECO:0000313" key="2">
    <source>
        <dbReference type="EMBL" id="GMN37894.1"/>
    </source>
</evidence>
<dbReference type="PANTHER" id="PTHR11743">
    <property type="entry name" value="VOLTAGE-DEPENDENT ANION-SELECTIVE CHANNEL"/>
    <property type="match status" value="1"/>
</dbReference>
<gene>
    <name evidence="2" type="ORF">TIFTF001_007185</name>
</gene>
<dbReference type="InterPro" id="IPR027246">
    <property type="entry name" value="Porin_Euk/Tom40"/>
</dbReference>
<dbReference type="GO" id="GO:0005741">
    <property type="term" value="C:mitochondrial outer membrane"/>
    <property type="evidence" value="ECO:0007669"/>
    <property type="project" value="InterPro"/>
</dbReference>
<keyword evidence="3" id="KW-1185">Reference proteome</keyword>
<dbReference type="InterPro" id="IPR023614">
    <property type="entry name" value="Porin_dom_sf"/>
</dbReference>
<dbReference type="Proteomes" id="UP001187192">
    <property type="component" value="Unassembled WGS sequence"/>
</dbReference>
<comment type="similarity">
    <text evidence="1">Belongs to the eukaryotic mitochondrial porin (TC 1.B.8.1) family.</text>
</comment>
<name>A0AA87ZQL5_FICCA</name>
<dbReference type="Gramene" id="FCD_00009469-RA">
    <property type="protein sequence ID" value="FCD_00009469-RA:cds"/>
    <property type="gene ID" value="FCD_00009469"/>
</dbReference>
<accession>A0AA87ZQL5</accession>
<dbReference type="Pfam" id="PF01459">
    <property type="entry name" value="Porin_3"/>
    <property type="match status" value="1"/>
</dbReference>
<dbReference type="InterPro" id="IPR001925">
    <property type="entry name" value="Porin_Euk"/>
</dbReference>
<protein>
    <submittedName>
        <fullName evidence="2">Uncharacterized protein</fullName>
    </submittedName>
</protein>